<name>A0A2R4VA89_9VIRU</name>
<organism evidence="2">
    <name type="scientific">Sweet potato vein clearing virus</name>
    <dbReference type="NCBI Taxonomy" id="995049"/>
    <lineage>
        <taxon>Viruses</taxon>
        <taxon>Riboviria</taxon>
        <taxon>Pararnavirae</taxon>
        <taxon>Artverviricota</taxon>
        <taxon>Revtraviricetes</taxon>
        <taxon>Ortervirales</taxon>
        <taxon>Caulimoviridae</taxon>
        <taxon>Solendovirus</taxon>
        <taxon>Solendovirus venaipomeae</taxon>
    </lineage>
</organism>
<evidence type="ECO:0000313" key="2">
    <source>
        <dbReference type="EMBL" id="AWA81916.1"/>
    </source>
</evidence>
<protein>
    <submittedName>
        <fullName evidence="2">Uncharacterized protein</fullName>
    </submittedName>
</protein>
<proteinExistence type="predicted"/>
<feature type="coiled-coil region" evidence="1">
    <location>
        <begin position="30"/>
        <end position="57"/>
    </location>
</feature>
<keyword evidence="1" id="KW-0175">Coiled coil</keyword>
<reference evidence="2" key="1">
    <citation type="submission" date="2018-04" db="EMBL/GenBank/DDBJ databases">
        <title>Structure and Genome Organization of a Novel Fiji Strain of Sweet potato vein clearing virus Identified by High-Throughput Sequencing.</title>
        <authorList>
            <person name="Wu L."/>
            <person name="Liu H."/>
            <person name="Abad J."/>
            <person name="French R."/>
            <person name="Li R."/>
        </authorList>
    </citation>
    <scope>NUCLEOTIDE SEQUENCE</scope>
    <source>
        <strain evidence="2">Fiji</strain>
    </source>
</reference>
<sequence length="113" mass="12744">MIVCMELTSLLQMSNQDKQMELMMAMMAQIKITSEQNAEILTKLSKLEERVSTLETSNESVSQGTDNAPVYNKAKINSKSLVVLVLLRFISKEMNNVGTLRLEKENSSKTNTR</sequence>
<dbReference type="EMBL" id="MH188860">
    <property type="protein sequence ID" value="AWA81916.1"/>
    <property type="molecule type" value="Genomic_DNA"/>
</dbReference>
<accession>A0A2R4VA89</accession>
<evidence type="ECO:0000256" key="1">
    <source>
        <dbReference type="SAM" id="Coils"/>
    </source>
</evidence>